<protein>
    <recommendedName>
        <fullName evidence="5">Lactonase family protein</fullName>
    </recommendedName>
</protein>
<dbReference type="InterPro" id="IPR050282">
    <property type="entry name" value="Cycloisomerase_2"/>
</dbReference>
<organism evidence="3 4">
    <name type="scientific">Planosporangium mesophilum</name>
    <dbReference type="NCBI Taxonomy" id="689768"/>
    <lineage>
        <taxon>Bacteria</taxon>
        <taxon>Bacillati</taxon>
        <taxon>Actinomycetota</taxon>
        <taxon>Actinomycetes</taxon>
        <taxon>Micromonosporales</taxon>
        <taxon>Micromonosporaceae</taxon>
        <taxon>Planosporangium</taxon>
    </lineage>
</organism>
<dbReference type="Pfam" id="PF10282">
    <property type="entry name" value="Lactonase"/>
    <property type="match status" value="1"/>
</dbReference>
<accession>A0A8J3X0S1</accession>
<dbReference type="AlphaFoldDB" id="A0A8J3X0S1"/>
<dbReference type="EMBL" id="BOON01000024">
    <property type="protein sequence ID" value="GII23016.1"/>
    <property type="molecule type" value="Genomic_DNA"/>
</dbReference>
<evidence type="ECO:0008006" key="5">
    <source>
        <dbReference type="Google" id="ProtNLM"/>
    </source>
</evidence>
<dbReference type="PANTHER" id="PTHR30344:SF1">
    <property type="entry name" value="6-PHOSPHOGLUCONOLACTONASE"/>
    <property type="match status" value="1"/>
</dbReference>
<dbReference type="SUPFAM" id="SSF51004">
    <property type="entry name" value="C-terminal (heme d1) domain of cytochrome cd1-nitrite reductase"/>
    <property type="match status" value="1"/>
</dbReference>
<name>A0A8J3X0S1_9ACTN</name>
<dbReference type="PANTHER" id="PTHR30344">
    <property type="entry name" value="6-PHOSPHOGLUCONOLACTONASE-RELATED"/>
    <property type="match status" value="1"/>
</dbReference>
<evidence type="ECO:0000256" key="1">
    <source>
        <dbReference type="ARBA" id="ARBA00005564"/>
    </source>
</evidence>
<comment type="caution">
    <text evidence="3">The sequence shown here is derived from an EMBL/GenBank/DDBJ whole genome shotgun (WGS) entry which is preliminary data.</text>
</comment>
<evidence type="ECO:0000256" key="2">
    <source>
        <dbReference type="SAM" id="MobiDB-lite"/>
    </source>
</evidence>
<evidence type="ECO:0000313" key="3">
    <source>
        <dbReference type="EMBL" id="GII23016.1"/>
    </source>
</evidence>
<comment type="similarity">
    <text evidence="1">Belongs to the cycloisomerase 2 family.</text>
</comment>
<feature type="region of interest" description="Disordered" evidence="2">
    <location>
        <begin position="131"/>
        <end position="154"/>
    </location>
</feature>
<proteinExistence type="inferred from homology"/>
<dbReference type="Gene3D" id="2.130.10.10">
    <property type="entry name" value="YVTN repeat-like/Quinoprotein amine dehydrogenase"/>
    <property type="match status" value="1"/>
</dbReference>
<dbReference type="InterPro" id="IPR011048">
    <property type="entry name" value="Haem_d1_sf"/>
</dbReference>
<reference evidence="3" key="1">
    <citation type="submission" date="2021-01" db="EMBL/GenBank/DDBJ databases">
        <title>Whole genome shotgun sequence of Planosporangium mesophilum NBRC 109066.</title>
        <authorList>
            <person name="Komaki H."/>
            <person name="Tamura T."/>
        </authorList>
    </citation>
    <scope>NUCLEOTIDE SEQUENCE</scope>
    <source>
        <strain evidence="3">NBRC 109066</strain>
    </source>
</reference>
<dbReference type="RefSeq" id="WP_168117595.1">
    <property type="nucleotide sequence ID" value="NZ_BOON01000024.1"/>
</dbReference>
<gene>
    <name evidence="3" type="ORF">Pme01_26130</name>
</gene>
<dbReference type="InterPro" id="IPR019405">
    <property type="entry name" value="Lactonase_7-beta_prop"/>
</dbReference>
<dbReference type="Proteomes" id="UP000599074">
    <property type="component" value="Unassembled WGS sequence"/>
</dbReference>
<dbReference type="GO" id="GO:0017057">
    <property type="term" value="F:6-phosphogluconolactonase activity"/>
    <property type="evidence" value="ECO:0007669"/>
    <property type="project" value="TreeGrafter"/>
</dbReference>
<sequence length="339" mass="35185">MLIYVGSYTPEADGKGTGISVWDAQLRPAAPTVALAAPSWLVAHPTAAVLYAVSELEIGTVTALSIAPDGTLTPQARQPTDGAAPCHLDITPDGRYLLCANYGSGSVTVLAVDDDGTLAAPTDLVHHHGCGPDPERQDGPHAHQVVTSGAPGTDVTAVDLGTDTLYGYRLGADGRLAPSWETGAGAGIGPRHLVTAPTGRLYVTDELSSTVSVYDPDPATGGLRLVQRRPATLTPPTERNYPAEIALSADGRFVYVGNRGNDTVTTFAVDGEGLTGVDETPCGGRWPRHLVLDGDLMYVANQNSHTVAVLRIDPGTGVPSLTGARIDVPSPACILIHRP</sequence>
<dbReference type="InterPro" id="IPR015943">
    <property type="entry name" value="WD40/YVTN_repeat-like_dom_sf"/>
</dbReference>
<keyword evidence="4" id="KW-1185">Reference proteome</keyword>
<evidence type="ECO:0000313" key="4">
    <source>
        <dbReference type="Proteomes" id="UP000599074"/>
    </source>
</evidence>